<proteinExistence type="predicted"/>
<evidence type="ECO:0000256" key="1">
    <source>
        <dbReference type="SAM" id="Coils"/>
    </source>
</evidence>
<dbReference type="EMBL" id="LNPX01000005">
    <property type="protein sequence ID" value="OEK58830.1"/>
    <property type="molecule type" value="Genomic_DNA"/>
</dbReference>
<dbReference type="AlphaFoldDB" id="A0AAP7IFS3"/>
<dbReference type="Proteomes" id="UP000095464">
    <property type="component" value="Unassembled WGS sequence"/>
</dbReference>
<comment type="caution">
    <text evidence="2">The sequence shown here is derived from an EMBL/GenBank/DDBJ whole genome shotgun (WGS) entry which is preliminary data.</text>
</comment>
<accession>A0AAP7IFS3</accession>
<evidence type="ECO:0000313" key="2">
    <source>
        <dbReference type="EMBL" id="OEK58830.1"/>
    </source>
</evidence>
<organism evidence="2 3">
    <name type="scientific">Staphylococcus equorum</name>
    <dbReference type="NCBI Taxonomy" id="246432"/>
    <lineage>
        <taxon>Bacteria</taxon>
        <taxon>Bacillati</taxon>
        <taxon>Bacillota</taxon>
        <taxon>Bacilli</taxon>
        <taxon>Bacillales</taxon>
        <taxon>Staphylococcaceae</taxon>
        <taxon>Staphylococcus</taxon>
    </lineage>
</organism>
<name>A0AAP7IFS3_9STAP</name>
<dbReference type="RefSeq" id="WP_069854406.1">
    <property type="nucleotide sequence ID" value="NZ_LNPX01000005.1"/>
</dbReference>
<evidence type="ECO:0000313" key="3">
    <source>
        <dbReference type="Proteomes" id="UP000095464"/>
    </source>
</evidence>
<reference evidence="3" key="1">
    <citation type="submission" date="2015-11" db="EMBL/GenBank/DDBJ databases">
        <title>Genomic diversity of Staphylococcus saprophyticus strains from urinary tract infections, animal surfaces, and fermented foods.</title>
        <authorList>
            <person name="Wolfe B.E."/>
        </authorList>
    </citation>
    <scope>NUCLEOTIDE SEQUENCE [LARGE SCALE GENOMIC DNA]</scope>
    <source>
        <strain evidence="3">738_7</strain>
    </source>
</reference>
<feature type="coiled-coil region" evidence="1">
    <location>
        <begin position="222"/>
        <end position="249"/>
    </location>
</feature>
<sequence>MKTGNVVELNKVDLSLEGYELIGVTASEFAQALEEKTLEELNTINERIHAVVDEYDTETIKEVKDIETERSNNVFFLEGLKKEFDNDKIKMNEGSEYFDASPKTVSLKSAIVRVGKTVGKDTDFVNHTNNGHYRLTSRIGNSYDVTLSDVHNPEEYEKMLRNNKISEITLKVVELAKAQHKYRDTHDDYYIKYRTIQEFQSIGSFVISNDILNNREVEPEALDRMYEAYKEVKEKYEEIRAIIKNSRKENDK</sequence>
<keyword evidence="1" id="KW-0175">Coiled coil</keyword>
<protein>
    <submittedName>
        <fullName evidence="2">Uncharacterized protein</fullName>
    </submittedName>
</protein>
<gene>
    <name evidence="2" type="ORF">ASS94_01365</name>
</gene>